<feature type="domain" description="PAC" evidence="5">
    <location>
        <begin position="532"/>
        <end position="584"/>
    </location>
</feature>
<dbReference type="Pfam" id="PF08448">
    <property type="entry name" value="PAS_4"/>
    <property type="match status" value="3"/>
</dbReference>
<keyword evidence="7" id="KW-1185">Reference proteome</keyword>
<reference evidence="6 7" key="1">
    <citation type="submission" date="2017-11" db="EMBL/GenBank/DDBJ databases">
        <title>Isolation and Characterization of Methanofollis Species from Methane Seep Offshore SW Taiwan.</title>
        <authorList>
            <person name="Teng N.-H."/>
            <person name="Lai M.-C."/>
            <person name="Chen S.-C."/>
        </authorList>
    </citation>
    <scope>NUCLEOTIDE SEQUENCE [LARGE SCALE GENOMIC DNA]</scope>
    <source>
        <strain evidence="6 7">FWC-SCC2</strain>
    </source>
</reference>
<dbReference type="CDD" id="cd00156">
    <property type="entry name" value="REC"/>
    <property type="match status" value="1"/>
</dbReference>
<dbReference type="Gene3D" id="3.40.50.2300">
    <property type="match status" value="1"/>
</dbReference>
<evidence type="ECO:0000313" key="7">
    <source>
        <dbReference type="Proteomes" id="UP000292580"/>
    </source>
</evidence>
<dbReference type="SMART" id="SM00086">
    <property type="entry name" value="PAC"/>
    <property type="match status" value="2"/>
</dbReference>
<dbReference type="InterPro" id="IPR005467">
    <property type="entry name" value="His_kinase_dom"/>
</dbReference>
<feature type="domain" description="Histidine kinase" evidence="2">
    <location>
        <begin position="1065"/>
        <end position="1163"/>
    </location>
</feature>
<dbReference type="SMART" id="SM00448">
    <property type="entry name" value="REC"/>
    <property type="match status" value="1"/>
</dbReference>
<dbReference type="InterPro" id="IPR018771">
    <property type="entry name" value="PocR_dom"/>
</dbReference>
<dbReference type="EMBL" id="PGCL01000003">
    <property type="protein sequence ID" value="TAJ43938.1"/>
    <property type="molecule type" value="Genomic_DNA"/>
</dbReference>
<dbReference type="CDD" id="cd00130">
    <property type="entry name" value="PAS"/>
    <property type="match status" value="4"/>
</dbReference>
<feature type="domain" description="PAC" evidence="5">
    <location>
        <begin position="782"/>
        <end position="834"/>
    </location>
</feature>
<keyword evidence="1" id="KW-0597">Phosphoprotein</keyword>
<dbReference type="PROSITE" id="PS50112">
    <property type="entry name" value="PAS"/>
    <property type="match status" value="4"/>
</dbReference>
<dbReference type="Pfam" id="PF13188">
    <property type="entry name" value="PAS_8"/>
    <property type="match status" value="1"/>
</dbReference>
<evidence type="ECO:0008006" key="8">
    <source>
        <dbReference type="Google" id="ProtNLM"/>
    </source>
</evidence>
<dbReference type="InterPro" id="IPR035965">
    <property type="entry name" value="PAS-like_dom_sf"/>
</dbReference>
<dbReference type="InterPro" id="IPR052155">
    <property type="entry name" value="Biofilm_reg_signaling"/>
</dbReference>
<protein>
    <recommendedName>
        <fullName evidence="8">Histidine kinase</fullName>
    </recommendedName>
</protein>
<feature type="domain" description="Response regulatory" evidence="3">
    <location>
        <begin position="3"/>
        <end position="118"/>
    </location>
</feature>
<evidence type="ECO:0000313" key="6">
    <source>
        <dbReference type="EMBL" id="TAJ43938.1"/>
    </source>
</evidence>
<dbReference type="InterPro" id="IPR011006">
    <property type="entry name" value="CheY-like_superfamily"/>
</dbReference>
<dbReference type="AlphaFoldDB" id="A0A483CPA1"/>
<dbReference type="RefSeq" id="WP_130646998.1">
    <property type="nucleotide sequence ID" value="NZ_PGCL01000003.1"/>
</dbReference>
<evidence type="ECO:0000256" key="1">
    <source>
        <dbReference type="PROSITE-ProRule" id="PRU00169"/>
    </source>
</evidence>
<dbReference type="InterPro" id="IPR013656">
    <property type="entry name" value="PAS_4"/>
</dbReference>
<organism evidence="6 7">
    <name type="scientific">Methanofollis fontis</name>
    <dbReference type="NCBI Taxonomy" id="2052832"/>
    <lineage>
        <taxon>Archaea</taxon>
        <taxon>Methanobacteriati</taxon>
        <taxon>Methanobacteriota</taxon>
        <taxon>Stenosarchaea group</taxon>
        <taxon>Methanomicrobia</taxon>
        <taxon>Methanomicrobiales</taxon>
        <taxon>Methanomicrobiaceae</taxon>
        <taxon>Methanofollis</taxon>
    </lineage>
</organism>
<dbReference type="InterPro" id="IPR000700">
    <property type="entry name" value="PAS-assoc_C"/>
</dbReference>
<feature type="domain" description="PAS" evidence="4">
    <location>
        <begin position="709"/>
        <end position="764"/>
    </location>
</feature>
<dbReference type="InterPro" id="IPR013767">
    <property type="entry name" value="PAS_fold"/>
</dbReference>
<dbReference type="InterPro" id="IPR001789">
    <property type="entry name" value="Sig_transdc_resp-reg_receiver"/>
</dbReference>
<dbReference type="SUPFAM" id="SSF55785">
    <property type="entry name" value="PYP-like sensor domain (PAS domain)"/>
    <property type="match status" value="5"/>
</dbReference>
<dbReference type="Pfam" id="PF00989">
    <property type="entry name" value="PAS"/>
    <property type="match status" value="1"/>
</dbReference>
<evidence type="ECO:0000259" key="2">
    <source>
        <dbReference type="PROSITE" id="PS50109"/>
    </source>
</evidence>
<dbReference type="InterPro" id="IPR036890">
    <property type="entry name" value="HATPase_C_sf"/>
</dbReference>
<dbReference type="Pfam" id="PF10114">
    <property type="entry name" value="PocR"/>
    <property type="match status" value="1"/>
</dbReference>
<dbReference type="InterPro" id="IPR000014">
    <property type="entry name" value="PAS"/>
</dbReference>
<dbReference type="OrthoDB" id="71385at2157"/>
<evidence type="ECO:0000259" key="3">
    <source>
        <dbReference type="PROSITE" id="PS50110"/>
    </source>
</evidence>
<feature type="modified residue" description="4-aspartylphosphate" evidence="1">
    <location>
        <position position="53"/>
    </location>
</feature>
<dbReference type="SMART" id="SM00091">
    <property type="entry name" value="PAS"/>
    <property type="match status" value="5"/>
</dbReference>
<dbReference type="InterPro" id="IPR003594">
    <property type="entry name" value="HATPase_dom"/>
</dbReference>
<dbReference type="PROSITE" id="PS50113">
    <property type="entry name" value="PAC"/>
    <property type="match status" value="2"/>
</dbReference>
<dbReference type="GO" id="GO:0006355">
    <property type="term" value="P:regulation of DNA-templated transcription"/>
    <property type="evidence" value="ECO:0007669"/>
    <property type="project" value="InterPro"/>
</dbReference>
<dbReference type="NCBIfam" id="TIGR00229">
    <property type="entry name" value="sensory_box"/>
    <property type="match status" value="3"/>
</dbReference>
<dbReference type="PROSITE" id="PS50109">
    <property type="entry name" value="HIS_KIN"/>
    <property type="match status" value="1"/>
</dbReference>
<dbReference type="PROSITE" id="PS50110">
    <property type="entry name" value="RESPONSE_REGULATORY"/>
    <property type="match status" value="1"/>
</dbReference>
<dbReference type="CDD" id="cd00075">
    <property type="entry name" value="HATPase"/>
    <property type="match status" value="1"/>
</dbReference>
<dbReference type="SUPFAM" id="SSF55874">
    <property type="entry name" value="ATPase domain of HSP90 chaperone/DNA topoisomerase II/histidine kinase"/>
    <property type="match status" value="1"/>
</dbReference>
<evidence type="ECO:0000259" key="4">
    <source>
        <dbReference type="PROSITE" id="PS50112"/>
    </source>
</evidence>
<accession>A0A483CPA1</accession>
<proteinExistence type="predicted"/>
<dbReference type="PANTHER" id="PTHR44757">
    <property type="entry name" value="DIGUANYLATE CYCLASE DGCP"/>
    <property type="match status" value="1"/>
</dbReference>
<dbReference type="Pfam" id="PF00072">
    <property type="entry name" value="Response_reg"/>
    <property type="match status" value="1"/>
</dbReference>
<dbReference type="Proteomes" id="UP000292580">
    <property type="component" value="Unassembled WGS sequence"/>
</dbReference>
<gene>
    <name evidence="6" type="ORF">CUJ86_07730</name>
</gene>
<evidence type="ECO:0000259" key="5">
    <source>
        <dbReference type="PROSITE" id="PS50113"/>
    </source>
</evidence>
<dbReference type="Gene3D" id="3.30.450.20">
    <property type="entry name" value="PAS domain"/>
    <property type="match status" value="5"/>
</dbReference>
<comment type="caution">
    <text evidence="6">The sequence shown here is derived from an EMBL/GenBank/DDBJ whole genome shotgun (WGS) entry which is preliminary data.</text>
</comment>
<dbReference type="InterPro" id="IPR001610">
    <property type="entry name" value="PAC"/>
</dbReference>
<name>A0A483CPA1_9EURY</name>
<dbReference type="SUPFAM" id="SSF52172">
    <property type="entry name" value="CheY-like"/>
    <property type="match status" value="1"/>
</dbReference>
<sequence>MYSVLLVDDEPALCEIARVFLERDGDISVTTALSGEDALSIFHAGHFDVVVADFEMPGMNGIDLLKTLNAEGSDVPLIIFTGRGREEVVIDALNNGAAHYLRKGGSPNIQFAELRHIILQVVKKNQAEKQLERRENEYLDLFEHMLNGFALHELVFDDAGTPIDYRFLAVNPSFENHTGLRADEIIGRTVREVLPDIEGTWIEDYARVAMTGVPVRFERYSRSLGRWFDVSAFSPALNQFATIIDNITERRTAESGLRSRLSALTRPAADLDEVTFPDVIDGEGVMEVQRNLFDLIGIRSMILGPDRAPVFEALERSDFCNIVSGSGAKKPFPFMDFLEDIGDSLCIKQDLCFEGTIVAAAPFIIEGQTMGYWVLCPATTAAPDPDQVRAYARSIGVDGEALIAAANALPRVSLRTFSMAAGFLASLAARFSDLGMKVLLQGRLLNELEHVEAALRDKDEMSSIIFSNVPAGVYLRDTDGKYLSVNPAYAAIVDLDEASIIGKTVYDLFDREFASVFDEADRRVILTGRRDLSVEMKARTPSGRSLWFTASRTPIHGAGGKVIGVVGLVFDITAQKKAREAVIDSEIRYREIFNNMRSGMAILTIDDGEVIVQDLNLAAERIDGIDRDKVIGRHLDQVMPMAREFGLIQAIQRVHQTGIPEHIPFVRKDRGNIVFWREGYFFRLPSDTVGVVYDDLTTIRQAELDLKTSERTYRTVIEDLQDVFLRTDFSGRLLMISPSGASLFGFSSPESMEGMNIVDRLFPDPGIWDQMVAEIRAKGSITDWEFELMTIDRRPIKVSASCHPWTDDDGVAVGVEGMIRDIRWKKKVEEELRSSKELLEGVIDAIQDVIAVQKPDHTIVRYNRAGYDLLNISPDEVAGRRCYELLGRSRICDPCATVAALKSKKIAQVERYIPEIGRYFICRSNPVVGPDGEVRLIIEQLTDITGRKRMEEALQQANKKLNILNSITRHDILNWLTALLGYIEIEKTTITDPSHLEIVGKEELAAYNIRRLITFTKEYQDIGVKAPVWQDIGGVTRSAVAHVGSKDLEVTIDLEGYEIYADPMLIRVIENLIDNSLRHGGHVHRLRFSAKQDKGDLRIIYEDDGVGIPDNEKPLLFKRGYGKNTGFGLFLSREILSITGLSMTEEGRAGEGVRFVITVPRVACREISR</sequence>
<feature type="domain" description="PAS" evidence="4">
    <location>
        <begin position="835"/>
        <end position="886"/>
    </location>
</feature>
<dbReference type="Pfam" id="PF02518">
    <property type="entry name" value="HATPase_c"/>
    <property type="match status" value="1"/>
</dbReference>
<feature type="domain" description="PAS" evidence="4">
    <location>
        <begin position="154"/>
        <end position="194"/>
    </location>
</feature>
<dbReference type="Gene3D" id="3.30.565.10">
    <property type="entry name" value="Histidine kinase-like ATPase, C-terminal domain"/>
    <property type="match status" value="1"/>
</dbReference>
<dbReference type="SMART" id="SM00387">
    <property type="entry name" value="HATPase_c"/>
    <property type="match status" value="1"/>
</dbReference>
<dbReference type="PANTHER" id="PTHR44757:SF2">
    <property type="entry name" value="BIOFILM ARCHITECTURE MAINTENANCE PROTEIN MBAA"/>
    <property type="match status" value="1"/>
</dbReference>
<dbReference type="GO" id="GO:0000160">
    <property type="term" value="P:phosphorelay signal transduction system"/>
    <property type="evidence" value="ECO:0007669"/>
    <property type="project" value="InterPro"/>
</dbReference>
<feature type="domain" description="PAS" evidence="4">
    <location>
        <begin position="457"/>
        <end position="528"/>
    </location>
</feature>